<keyword evidence="3" id="KW-1185">Reference proteome</keyword>
<feature type="transmembrane region" description="Helical" evidence="1">
    <location>
        <begin position="107"/>
        <end position="131"/>
    </location>
</feature>
<evidence type="ECO:0000313" key="3">
    <source>
        <dbReference type="Proteomes" id="UP000035763"/>
    </source>
</evidence>
<dbReference type="AlphaFoldDB" id="W6JT88"/>
<dbReference type="EMBL" id="CAJA01000028">
    <property type="protein sequence ID" value="CCH71977.1"/>
    <property type="molecule type" value="Genomic_DNA"/>
</dbReference>
<proteinExistence type="predicted"/>
<dbReference type="Proteomes" id="UP000035763">
    <property type="component" value="Unassembled WGS sequence"/>
</dbReference>
<keyword evidence="1" id="KW-1133">Transmembrane helix</keyword>
<dbReference type="InterPro" id="IPR009937">
    <property type="entry name" value="Phage_holin_3_6"/>
</dbReference>
<reference evidence="2 3" key="1">
    <citation type="journal article" date="2013" name="ISME J.">
        <title>A metabolic model for members of the genus Tetrasphaera involved in enhanced biological phosphorus removal.</title>
        <authorList>
            <person name="Kristiansen R."/>
            <person name="Nguyen H.T.T."/>
            <person name="Saunders A.M."/>
            <person name="Nielsen J.L."/>
            <person name="Wimmer R."/>
            <person name="Le V.Q."/>
            <person name="McIlroy S.J."/>
            <person name="Petrovski S."/>
            <person name="Seviour R.J."/>
            <person name="Calteau A."/>
            <person name="Nielsen K.L."/>
            <person name="Nielsen P.H."/>
        </authorList>
    </citation>
    <scope>NUCLEOTIDE SEQUENCE [LARGE SCALE GENOMIC DNA]</scope>
    <source>
        <strain evidence="2 3">Ben110</strain>
    </source>
</reference>
<evidence type="ECO:0000256" key="1">
    <source>
        <dbReference type="SAM" id="Phobius"/>
    </source>
</evidence>
<accession>W6JT88</accession>
<evidence type="ECO:0000313" key="2">
    <source>
        <dbReference type="EMBL" id="CCH71977.1"/>
    </source>
</evidence>
<sequence>MSARNARSTRYRGSVGSTRYDAVENRPVDEAGRLLDTDGSRTIGQLVADASREMSTLVRSEIALAKAEVTGGLKSGGKGAGLLGAAAFLGLLGLIFLFHTLARVLDIWLPISASYGIVTALLFLVAAVLGLMGKKAISQAKPVPEQAITEAKETVEAVKSSV</sequence>
<evidence type="ECO:0008006" key="4">
    <source>
        <dbReference type="Google" id="ProtNLM"/>
    </source>
</evidence>
<dbReference type="Pfam" id="PF07332">
    <property type="entry name" value="Phage_holin_3_6"/>
    <property type="match status" value="1"/>
</dbReference>
<gene>
    <name evidence="2" type="ORF">BN11_1230015</name>
</gene>
<protein>
    <recommendedName>
        <fullName evidence="4">Integral membrane protein</fullName>
    </recommendedName>
</protein>
<keyword evidence="1" id="KW-0812">Transmembrane</keyword>
<feature type="transmembrane region" description="Helical" evidence="1">
    <location>
        <begin position="80"/>
        <end position="101"/>
    </location>
</feature>
<keyword evidence="1" id="KW-0472">Membrane</keyword>
<dbReference type="STRING" id="1193182.BN11_1230015"/>
<organism evidence="2 3">
    <name type="scientific">Nostocoides australiense Ben110</name>
    <dbReference type="NCBI Taxonomy" id="1193182"/>
    <lineage>
        <taxon>Bacteria</taxon>
        <taxon>Bacillati</taxon>
        <taxon>Actinomycetota</taxon>
        <taxon>Actinomycetes</taxon>
        <taxon>Micrococcales</taxon>
        <taxon>Intrasporangiaceae</taxon>
        <taxon>Nostocoides</taxon>
    </lineage>
</organism>
<comment type="caution">
    <text evidence="2">The sequence shown here is derived from an EMBL/GenBank/DDBJ whole genome shotgun (WGS) entry which is preliminary data.</text>
</comment>
<name>W6JT88_9MICO</name>